<dbReference type="Proteomes" id="UP000237310">
    <property type="component" value="Unassembled WGS sequence"/>
</dbReference>
<protein>
    <recommendedName>
        <fullName evidence="3">RiboL-PSP-HEPN domain-containing protein</fullName>
    </recommendedName>
</protein>
<reference evidence="1 2" key="1">
    <citation type="submission" date="2018-01" db="EMBL/GenBank/DDBJ databases">
        <authorList>
            <person name="Gaut B.S."/>
            <person name="Morton B.R."/>
            <person name="Clegg M.T."/>
            <person name="Duvall M.R."/>
        </authorList>
    </citation>
    <scope>NUCLEOTIDE SEQUENCE [LARGE SCALE GENOMIC DNA]</scope>
    <source>
        <strain evidence="1 2">HR-AY</strain>
    </source>
</reference>
<evidence type="ECO:0000313" key="2">
    <source>
        <dbReference type="Proteomes" id="UP000237310"/>
    </source>
</evidence>
<comment type="caution">
    <text evidence="1">The sequence shown here is derived from an EMBL/GenBank/DDBJ whole genome shotgun (WGS) entry which is preliminary data.</text>
</comment>
<accession>A0A2S5ABE8</accession>
<gene>
    <name evidence="1" type="ORF">C3L50_08625</name>
</gene>
<proteinExistence type="predicted"/>
<evidence type="ECO:0008006" key="3">
    <source>
        <dbReference type="Google" id="ProtNLM"/>
    </source>
</evidence>
<dbReference type="OrthoDB" id="1493924at2"/>
<dbReference type="AlphaFoldDB" id="A0A2S5ABE8"/>
<name>A0A2S5ABE8_9FLAO</name>
<sequence>MPNLFFAKEELKFAKEALEQFKNTKEFLPNSKHWTDFLIHLELSFIKAERGSQDIKNIFIPFQGKYKKIRKIDPVLSYLKNARDAVSHGLETIVDLEIVSKKVVDKIQLSRLDENGNVIEITEHPMFPARIKLKTFTINGQIWNPPTYHRGKRLIYDKEPLESANLALHFYENFINEIEKL</sequence>
<dbReference type="EMBL" id="PQVG01000004">
    <property type="protein sequence ID" value="POY39885.1"/>
    <property type="molecule type" value="Genomic_DNA"/>
</dbReference>
<organism evidence="1 2">
    <name type="scientific">Flavobacterium alvei</name>
    <dbReference type="NCBI Taxonomy" id="2080416"/>
    <lineage>
        <taxon>Bacteria</taxon>
        <taxon>Pseudomonadati</taxon>
        <taxon>Bacteroidota</taxon>
        <taxon>Flavobacteriia</taxon>
        <taxon>Flavobacteriales</taxon>
        <taxon>Flavobacteriaceae</taxon>
        <taxon>Flavobacterium</taxon>
    </lineage>
</organism>
<keyword evidence="2" id="KW-1185">Reference proteome</keyword>
<evidence type="ECO:0000313" key="1">
    <source>
        <dbReference type="EMBL" id="POY39885.1"/>
    </source>
</evidence>
<dbReference type="RefSeq" id="WP_103805773.1">
    <property type="nucleotide sequence ID" value="NZ_PQVG01000004.1"/>
</dbReference>